<evidence type="ECO:0000313" key="2">
    <source>
        <dbReference type="EMBL" id="CAB3397103.1"/>
    </source>
</evidence>
<feature type="transmembrane region" description="Helical" evidence="1">
    <location>
        <begin position="127"/>
        <end position="144"/>
    </location>
</feature>
<keyword evidence="1" id="KW-1133">Transmembrane helix</keyword>
<feature type="transmembrane region" description="Helical" evidence="1">
    <location>
        <begin position="89"/>
        <end position="115"/>
    </location>
</feature>
<protein>
    <submittedName>
        <fullName evidence="2">Uncharacterized protein</fullName>
    </submittedName>
</protein>
<feature type="transmembrane region" description="Helical" evidence="1">
    <location>
        <begin position="56"/>
        <end position="77"/>
    </location>
</feature>
<sequence>MTSESIIVQKPPNTFFCPFSLYTSSVILAFLHGFSTISLAALYKIEIEATSTIVEIVFWIHVCCGLTAFAYFAFCLFKRKLGYTYEIILHTYLLTGLLNGLTALFGVLYVPLFFLQTEHSFMEGIDYFIVFLFCAAVLGIQWGVKKISEQMLPVMEQDFKV</sequence>
<keyword evidence="1" id="KW-0812">Transmembrane</keyword>
<name>A0A8S1E862_9PELO</name>
<dbReference type="AlphaFoldDB" id="A0A8S1E862"/>
<evidence type="ECO:0000256" key="1">
    <source>
        <dbReference type="SAM" id="Phobius"/>
    </source>
</evidence>
<feature type="transmembrane region" description="Helical" evidence="1">
    <location>
        <begin position="21"/>
        <end position="44"/>
    </location>
</feature>
<comment type="caution">
    <text evidence="2">The sequence shown here is derived from an EMBL/GenBank/DDBJ whole genome shotgun (WGS) entry which is preliminary data.</text>
</comment>
<keyword evidence="1" id="KW-0472">Membrane</keyword>
<reference evidence="2 3" key="1">
    <citation type="submission" date="2020-04" db="EMBL/GenBank/DDBJ databases">
        <authorList>
            <person name="Laetsch R D."/>
            <person name="Stevens L."/>
            <person name="Kumar S."/>
            <person name="Blaxter L. M."/>
        </authorList>
    </citation>
    <scope>NUCLEOTIDE SEQUENCE [LARGE SCALE GENOMIC DNA]</scope>
</reference>
<keyword evidence="3" id="KW-1185">Reference proteome</keyword>
<proteinExistence type="predicted"/>
<dbReference type="Proteomes" id="UP000494206">
    <property type="component" value="Unassembled WGS sequence"/>
</dbReference>
<accession>A0A8S1E862</accession>
<dbReference type="OrthoDB" id="5863263at2759"/>
<dbReference type="EMBL" id="CADEPM010000001">
    <property type="protein sequence ID" value="CAB3397103.1"/>
    <property type="molecule type" value="Genomic_DNA"/>
</dbReference>
<evidence type="ECO:0000313" key="3">
    <source>
        <dbReference type="Proteomes" id="UP000494206"/>
    </source>
</evidence>
<gene>
    <name evidence="2" type="ORF">CBOVIS_LOCUS570</name>
</gene>
<organism evidence="2 3">
    <name type="scientific">Caenorhabditis bovis</name>
    <dbReference type="NCBI Taxonomy" id="2654633"/>
    <lineage>
        <taxon>Eukaryota</taxon>
        <taxon>Metazoa</taxon>
        <taxon>Ecdysozoa</taxon>
        <taxon>Nematoda</taxon>
        <taxon>Chromadorea</taxon>
        <taxon>Rhabditida</taxon>
        <taxon>Rhabditina</taxon>
        <taxon>Rhabditomorpha</taxon>
        <taxon>Rhabditoidea</taxon>
        <taxon>Rhabditidae</taxon>
        <taxon>Peloderinae</taxon>
        <taxon>Caenorhabditis</taxon>
    </lineage>
</organism>